<evidence type="ECO:0000256" key="5">
    <source>
        <dbReference type="ARBA" id="ARBA00023065"/>
    </source>
</evidence>
<evidence type="ECO:0000256" key="4">
    <source>
        <dbReference type="ARBA" id="ARBA00022989"/>
    </source>
</evidence>
<accession>A0A3N1PIH9</accession>
<reference evidence="10 11" key="1">
    <citation type="submission" date="2018-11" db="EMBL/GenBank/DDBJ databases">
        <title>Genomic Encyclopedia of Type Strains, Phase IV (KMG-IV): sequencing the most valuable type-strain genomes for metagenomic binning, comparative biology and taxonomic classification.</title>
        <authorList>
            <person name="Goeker M."/>
        </authorList>
    </citation>
    <scope>NUCLEOTIDE SEQUENCE [LARGE SCALE GENOMIC DNA]</scope>
    <source>
        <strain evidence="10 11">DSM 21945</strain>
    </source>
</reference>
<keyword evidence="6 8" id="KW-0472">Membrane</keyword>
<evidence type="ECO:0000256" key="2">
    <source>
        <dbReference type="ARBA" id="ARBA00022475"/>
    </source>
</evidence>
<feature type="transmembrane region" description="Helical" evidence="8">
    <location>
        <begin position="134"/>
        <end position="155"/>
    </location>
</feature>
<keyword evidence="9" id="KW-0732">Signal</keyword>
<dbReference type="Pfam" id="PF02659">
    <property type="entry name" value="Mntp"/>
    <property type="match status" value="1"/>
</dbReference>
<evidence type="ECO:0000256" key="1">
    <source>
        <dbReference type="ARBA" id="ARBA00022448"/>
    </source>
</evidence>
<proteinExistence type="inferred from homology"/>
<feature type="chain" id="PRO_5018045920" description="Putative manganese efflux pump MntP" evidence="9">
    <location>
        <begin position="20"/>
        <end position="191"/>
    </location>
</feature>
<feature type="signal peptide" evidence="9">
    <location>
        <begin position="1"/>
        <end position="19"/>
    </location>
</feature>
<comment type="caution">
    <text evidence="8">Lacks conserved residue(s) required for the propagation of feature annotation.</text>
</comment>
<evidence type="ECO:0000256" key="6">
    <source>
        <dbReference type="ARBA" id="ARBA00023136"/>
    </source>
</evidence>
<sequence length="191" mass="20310">MSFVSLLFIAFAMSTDAFAVAVARGATLKHPHFGRAFKTGVLFGSVEAISPLIGWLIGIGAASYIVKWDHWLAFGLLLALGLKMIHEGLQKPEEGEEADDKAKRSRVMMLLTAVATSIDAMAIGLGFAFIDVNIFEASLLIGLATLTMVTFGIMLGQRLGAMIGKRAELLGGLVLIVVGSVILREHLLGLA</sequence>
<keyword evidence="5 8" id="KW-0406">Ion transport</keyword>
<dbReference type="RefSeq" id="WP_123421427.1">
    <property type="nucleotide sequence ID" value="NZ_RJUL01000004.1"/>
</dbReference>
<dbReference type="HAMAP" id="MF_01521">
    <property type="entry name" value="MntP_pump"/>
    <property type="match status" value="1"/>
</dbReference>
<dbReference type="EMBL" id="RJUL01000004">
    <property type="protein sequence ID" value="ROQ27638.1"/>
    <property type="molecule type" value="Genomic_DNA"/>
</dbReference>
<evidence type="ECO:0000256" key="8">
    <source>
        <dbReference type="HAMAP-Rule" id="MF_01521"/>
    </source>
</evidence>
<name>A0A3N1PIH9_9GAMM</name>
<evidence type="ECO:0000313" key="10">
    <source>
        <dbReference type="EMBL" id="ROQ27638.1"/>
    </source>
</evidence>
<feature type="transmembrane region" description="Helical" evidence="8">
    <location>
        <begin position="167"/>
        <end position="183"/>
    </location>
</feature>
<dbReference type="InterPro" id="IPR022929">
    <property type="entry name" value="Put_MntP"/>
</dbReference>
<dbReference type="STRING" id="584787.GCA_001247655_01156"/>
<dbReference type="PANTHER" id="PTHR35529:SF1">
    <property type="entry name" value="MANGANESE EFFLUX PUMP MNTP-RELATED"/>
    <property type="match status" value="1"/>
</dbReference>
<comment type="subcellular location">
    <subcellularLocation>
        <location evidence="8">Cell membrane</location>
        <topology evidence="8">Multi-pass membrane protein</topology>
    </subcellularLocation>
</comment>
<evidence type="ECO:0000313" key="11">
    <source>
        <dbReference type="Proteomes" id="UP000268033"/>
    </source>
</evidence>
<keyword evidence="3 8" id="KW-0812">Transmembrane</keyword>
<gene>
    <name evidence="8" type="primary">mntP</name>
    <name evidence="10" type="ORF">EDC28_104291</name>
</gene>
<organism evidence="10 11">
    <name type="scientific">Gallaecimonas pentaromativorans</name>
    <dbReference type="NCBI Taxonomy" id="584787"/>
    <lineage>
        <taxon>Bacteria</taxon>
        <taxon>Pseudomonadati</taxon>
        <taxon>Pseudomonadota</taxon>
        <taxon>Gammaproteobacteria</taxon>
        <taxon>Enterobacterales</taxon>
        <taxon>Gallaecimonadaceae</taxon>
        <taxon>Gallaecimonas</taxon>
    </lineage>
</organism>
<feature type="transmembrane region" description="Helical" evidence="8">
    <location>
        <begin position="41"/>
        <end position="66"/>
    </location>
</feature>
<evidence type="ECO:0000256" key="7">
    <source>
        <dbReference type="ARBA" id="ARBA00023211"/>
    </source>
</evidence>
<evidence type="ECO:0000256" key="3">
    <source>
        <dbReference type="ARBA" id="ARBA00022692"/>
    </source>
</evidence>
<keyword evidence="4 8" id="KW-1133">Transmembrane helix</keyword>
<dbReference type="PANTHER" id="PTHR35529">
    <property type="entry name" value="MANGANESE EFFLUX PUMP MNTP-RELATED"/>
    <property type="match status" value="1"/>
</dbReference>
<dbReference type="GO" id="GO:0005886">
    <property type="term" value="C:plasma membrane"/>
    <property type="evidence" value="ECO:0007669"/>
    <property type="project" value="UniProtKB-SubCell"/>
</dbReference>
<dbReference type="InterPro" id="IPR003810">
    <property type="entry name" value="Mntp/YtaF"/>
</dbReference>
<keyword evidence="2 8" id="KW-1003">Cell membrane</keyword>
<feature type="transmembrane region" description="Helical" evidence="8">
    <location>
        <begin position="107"/>
        <end position="128"/>
    </location>
</feature>
<dbReference type="Proteomes" id="UP000268033">
    <property type="component" value="Unassembled WGS sequence"/>
</dbReference>
<keyword evidence="1 8" id="KW-0813">Transport</keyword>
<keyword evidence="11" id="KW-1185">Reference proteome</keyword>
<comment type="similarity">
    <text evidence="8">Belongs to the MntP (TC 9.B.29) family.</text>
</comment>
<keyword evidence="7 8" id="KW-0464">Manganese</keyword>
<protein>
    <recommendedName>
        <fullName evidence="8">Putative manganese efflux pump MntP</fullName>
    </recommendedName>
</protein>
<evidence type="ECO:0000256" key="9">
    <source>
        <dbReference type="SAM" id="SignalP"/>
    </source>
</evidence>
<comment type="caution">
    <text evidence="10">The sequence shown here is derived from an EMBL/GenBank/DDBJ whole genome shotgun (WGS) entry which is preliminary data.</text>
</comment>
<dbReference type="GO" id="GO:0005384">
    <property type="term" value="F:manganese ion transmembrane transporter activity"/>
    <property type="evidence" value="ECO:0007669"/>
    <property type="project" value="UniProtKB-UniRule"/>
</dbReference>
<comment type="function">
    <text evidence="8">Probably functions as a manganese efflux pump.</text>
</comment>
<dbReference type="AlphaFoldDB" id="A0A3N1PIH9"/>